<feature type="transmembrane region" description="Helical" evidence="9">
    <location>
        <begin position="586"/>
        <end position="607"/>
    </location>
</feature>
<feature type="transmembrane region" description="Helical" evidence="9">
    <location>
        <begin position="327"/>
        <end position="349"/>
    </location>
</feature>
<name>A0AAN6MPX8_9PEZI</name>
<keyword evidence="7 9" id="KW-0472">Membrane</keyword>
<dbReference type="EMBL" id="MU855378">
    <property type="protein sequence ID" value="KAK3904936.1"/>
    <property type="molecule type" value="Genomic_DNA"/>
</dbReference>
<keyword evidence="12" id="KW-1185">Reference proteome</keyword>
<feature type="compositionally biased region" description="Basic and acidic residues" evidence="8">
    <location>
        <begin position="34"/>
        <end position="45"/>
    </location>
</feature>
<feature type="transmembrane region" description="Helical" evidence="9">
    <location>
        <begin position="370"/>
        <end position="391"/>
    </location>
</feature>
<evidence type="ECO:0000256" key="5">
    <source>
        <dbReference type="ARBA" id="ARBA00022970"/>
    </source>
</evidence>
<protein>
    <submittedName>
        <fullName evidence="11">Amino-acid permease inda1</fullName>
    </submittedName>
</protein>
<comment type="subcellular location">
    <subcellularLocation>
        <location evidence="1">Cell membrane</location>
        <topology evidence="1">Multi-pass membrane protein</topology>
    </subcellularLocation>
</comment>
<dbReference type="InterPro" id="IPR050524">
    <property type="entry name" value="APC_YAT"/>
</dbReference>
<proteinExistence type="predicted"/>
<evidence type="ECO:0000313" key="11">
    <source>
        <dbReference type="EMBL" id="KAK3904936.1"/>
    </source>
</evidence>
<organism evidence="11 12">
    <name type="scientific">Staphylotrichum tortipilum</name>
    <dbReference type="NCBI Taxonomy" id="2831512"/>
    <lineage>
        <taxon>Eukaryota</taxon>
        <taxon>Fungi</taxon>
        <taxon>Dikarya</taxon>
        <taxon>Ascomycota</taxon>
        <taxon>Pezizomycotina</taxon>
        <taxon>Sordariomycetes</taxon>
        <taxon>Sordariomycetidae</taxon>
        <taxon>Sordariales</taxon>
        <taxon>Chaetomiaceae</taxon>
        <taxon>Staphylotrichum</taxon>
    </lineage>
</organism>
<feature type="transmembrane region" description="Helical" evidence="9">
    <location>
        <begin position="178"/>
        <end position="205"/>
    </location>
</feature>
<evidence type="ECO:0000256" key="8">
    <source>
        <dbReference type="SAM" id="MobiDB-lite"/>
    </source>
</evidence>
<evidence type="ECO:0000256" key="7">
    <source>
        <dbReference type="ARBA" id="ARBA00023136"/>
    </source>
</evidence>
<evidence type="ECO:0000256" key="3">
    <source>
        <dbReference type="ARBA" id="ARBA00022475"/>
    </source>
</evidence>
<feature type="transmembrane region" description="Helical" evidence="9">
    <location>
        <begin position="253"/>
        <end position="274"/>
    </location>
</feature>
<keyword evidence="6 9" id="KW-1133">Transmembrane helix</keyword>
<dbReference type="NCBIfam" id="TIGR00913">
    <property type="entry name" value="2A0310"/>
    <property type="match status" value="1"/>
</dbReference>
<dbReference type="Proteomes" id="UP001303889">
    <property type="component" value="Unassembled WGS sequence"/>
</dbReference>
<dbReference type="InterPro" id="IPR004841">
    <property type="entry name" value="AA-permease/SLC12A_dom"/>
</dbReference>
<feature type="transmembrane region" description="Helical" evidence="9">
    <location>
        <begin position="226"/>
        <end position="247"/>
    </location>
</feature>
<sequence>MARDRDIEMNRLSRICSTGDDSTSATHRPATPRSRADSGPHDMRSHLNRLIDSFRRGGDADSTTSTTTNSLPHHTRRGSSSHPPSHTSDDSPKLDKAQDAGYHAYDSIPTPSSRKLFHRGGERHYDLRKATAKTASSLLARKLKSRHLQMIAFGGSIGTGLFVASGKALGKGGPGSVLVAYLIVGVMLWSTMQALGEMAVLFPVAGSFSAYSTRFLDPSWGFAMGWNYTLLWLTALPMEIIAASFTIEYWSPGLPKAVFVTLFLLAIVVINLLGIRGYGEAEFAFAIVKITAIVGFILLGIVINISGTPTSGYIGGKYWENPGAFHNGFKGLCTVFVTAAFTFAGTELVGLASAEAADPRKSLPTAIKQVFWRISIFYIVSLVIVGLLVPYDEPRLLGAASIADASASPFVIAIESAGATILPSIMNGVILISVLSVGNSAVFGSSRSLAALADQGHAPRLFAYIDRRGRPLVAIGFAAGLGLLAYLADFKDNNQVFDWLLAISGLAAIFTWASTCLAHIRLRGVWAKRNRSVDDFAFQAQGGVWGSWVGLAFTTFVMVAQIWVAISPLRPEGAAPLTHGEVAQNFFVNCLALPVVVACYVGHKVWYRTSVVGVDEMDIDTGRRDFDRLGAIRAHEQAERQAWPRWKRFYKLLC</sequence>
<keyword evidence="5" id="KW-0029">Amino-acid transport</keyword>
<feature type="transmembrane region" description="Helical" evidence="9">
    <location>
        <begin position="286"/>
        <end position="307"/>
    </location>
</feature>
<evidence type="ECO:0000259" key="10">
    <source>
        <dbReference type="Pfam" id="PF00324"/>
    </source>
</evidence>
<dbReference type="InterPro" id="IPR004762">
    <property type="entry name" value="Amino_acid_permease_fungi"/>
</dbReference>
<feature type="transmembrane region" description="Helical" evidence="9">
    <location>
        <begin position="499"/>
        <end position="522"/>
    </location>
</feature>
<evidence type="ECO:0000256" key="6">
    <source>
        <dbReference type="ARBA" id="ARBA00022989"/>
    </source>
</evidence>
<evidence type="ECO:0000256" key="4">
    <source>
        <dbReference type="ARBA" id="ARBA00022692"/>
    </source>
</evidence>
<comment type="caution">
    <text evidence="11">The sequence shown here is derived from an EMBL/GenBank/DDBJ whole genome shotgun (WGS) entry which is preliminary data.</text>
</comment>
<keyword evidence="4 9" id="KW-0812">Transmembrane</keyword>
<feature type="transmembrane region" description="Helical" evidence="9">
    <location>
        <begin position="543"/>
        <end position="566"/>
    </location>
</feature>
<feature type="region of interest" description="Disordered" evidence="8">
    <location>
        <begin position="1"/>
        <end position="97"/>
    </location>
</feature>
<feature type="transmembrane region" description="Helical" evidence="9">
    <location>
        <begin position="469"/>
        <end position="487"/>
    </location>
</feature>
<dbReference type="PANTHER" id="PTHR43341:SF1">
    <property type="entry name" value="GENERAL AMINO-ACID PERMEASE GAP1"/>
    <property type="match status" value="1"/>
</dbReference>
<evidence type="ECO:0000256" key="9">
    <source>
        <dbReference type="SAM" id="Phobius"/>
    </source>
</evidence>
<dbReference type="GO" id="GO:0015171">
    <property type="term" value="F:amino acid transmembrane transporter activity"/>
    <property type="evidence" value="ECO:0007669"/>
    <property type="project" value="TreeGrafter"/>
</dbReference>
<dbReference type="InterPro" id="IPR004840">
    <property type="entry name" value="Amino_acid_permease_CS"/>
</dbReference>
<gene>
    <name evidence="11" type="ORF">C8A05DRAFT_31293</name>
</gene>
<keyword evidence="3" id="KW-1003">Cell membrane</keyword>
<dbReference type="Gene3D" id="1.20.1740.10">
    <property type="entry name" value="Amino acid/polyamine transporter I"/>
    <property type="match status" value="1"/>
</dbReference>
<dbReference type="FunFam" id="1.20.1740.10:FF:000017">
    <property type="entry name" value="Amino acid permease"/>
    <property type="match status" value="1"/>
</dbReference>
<dbReference type="AlphaFoldDB" id="A0AAN6MPX8"/>
<dbReference type="GO" id="GO:0005886">
    <property type="term" value="C:plasma membrane"/>
    <property type="evidence" value="ECO:0007669"/>
    <property type="project" value="UniProtKB-SubCell"/>
</dbReference>
<evidence type="ECO:0000256" key="2">
    <source>
        <dbReference type="ARBA" id="ARBA00022448"/>
    </source>
</evidence>
<dbReference type="Pfam" id="PF00324">
    <property type="entry name" value="AA_permease"/>
    <property type="match status" value="1"/>
</dbReference>
<feature type="transmembrane region" description="Helical" evidence="9">
    <location>
        <begin position="411"/>
        <end position="437"/>
    </location>
</feature>
<feature type="transmembrane region" description="Helical" evidence="9">
    <location>
        <begin position="148"/>
        <end position="166"/>
    </location>
</feature>
<evidence type="ECO:0000313" key="12">
    <source>
        <dbReference type="Proteomes" id="UP001303889"/>
    </source>
</evidence>
<dbReference type="PROSITE" id="PS00218">
    <property type="entry name" value="AMINO_ACID_PERMEASE_1"/>
    <property type="match status" value="1"/>
</dbReference>
<feature type="compositionally biased region" description="Polar residues" evidence="8">
    <location>
        <begin position="15"/>
        <end position="26"/>
    </location>
</feature>
<accession>A0AAN6MPX8</accession>
<reference evidence="11" key="1">
    <citation type="journal article" date="2023" name="Mol. Phylogenet. Evol.">
        <title>Genome-scale phylogeny and comparative genomics of the fungal order Sordariales.</title>
        <authorList>
            <person name="Hensen N."/>
            <person name="Bonometti L."/>
            <person name="Westerberg I."/>
            <person name="Brannstrom I.O."/>
            <person name="Guillou S."/>
            <person name="Cros-Aarteil S."/>
            <person name="Calhoun S."/>
            <person name="Haridas S."/>
            <person name="Kuo A."/>
            <person name="Mondo S."/>
            <person name="Pangilinan J."/>
            <person name="Riley R."/>
            <person name="LaButti K."/>
            <person name="Andreopoulos B."/>
            <person name="Lipzen A."/>
            <person name="Chen C."/>
            <person name="Yan M."/>
            <person name="Daum C."/>
            <person name="Ng V."/>
            <person name="Clum A."/>
            <person name="Steindorff A."/>
            <person name="Ohm R.A."/>
            <person name="Martin F."/>
            <person name="Silar P."/>
            <person name="Natvig D.O."/>
            <person name="Lalanne C."/>
            <person name="Gautier V."/>
            <person name="Ament-Velasquez S.L."/>
            <person name="Kruys A."/>
            <person name="Hutchinson M.I."/>
            <person name="Powell A.J."/>
            <person name="Barry K."/>
            <person name="Miller A.N."/>
            <person name="Grigoriev I.V."/>
            <person name="Debuchy R."/>
            <person name="Gladieux P."/>
            <person name="Hiltunen Thoren M."/>
            <person name="Johannesson H."/>
        </authorList>
    </citation>
    <scope>NUCLEOTIDE SEQUENCE</scope>
    <source>
        <strain evidence="11">CBS 103.79</strain>
    </source>
</reference>
<reference evidence="11" key="2">
    <citation type="submission" date="2023-05" db="EMBL/GenBank/DDBJ databases">
        <authorList>
            <consortium name="Lawrence Berkeley National Laboratory"/>
            <person name="Steindorff A."/>
            <person name="Hensen N."/>
            <person name="Bonometti L."/>
            <person name="Westerberg I."/>
            <person name="Brannstrom I.O."/>
            <person name="Guillou S."/>
            <person name="Cros-Aarteil S."/>
            <person name="Calhoun S."/>
            <person name="Haridas S."/>
            <person name="Kuo A."/>
            <person name="Mondo S."/>
            <person name="Pangilinan J."/>
            <person name="Riley R."/>
            <person name="Labutti K."/>
            <person name="Andreopoulos B."/>
            <person name="Lipzen A."/>
            <person name="Chen C."/>
            <person name="Yanf M."/>
            <person name="Daum C."/>
            <person name="Ng V."/>
            <person name="Clum A."/>
            <person name="Ohm R."/>
            <person name="Martin F."/>
            <person name="Silar P."/>
            <person name="Natvig D."/>
            <person name="Lalanne C."/>
            <person name="Gautier V."/>
            <person name="Ament-Velasquez S.L."/>
            <person name="Kruys A."/>
            <person name="Hutchinson M.I."/>
            <person name="Powell A.J."/>
            <person name="Barry K."/>
            <person name="Miller A.N."/>
            <person name="Grigoriev I.V."/>
            <person name="Debuchy R."/>
            <person name="Gladieux P."/>
            <person name="Thoren M.H."/>
            <person name="Johannesson H."/>
        </authorList>
    </citation>
    <scope>NUCLEOTIDE SEQUENCE</scope>
    <source>
        <strain evidence="11">CBS 103.79</strain>
    </source>
</reference>
<dbReference type="PANTHER" id="PTHR43341">
    <property type="entry name" value="AMINO ACID PERMEASE"/>
    <property type="match status" value="1"/>
</dbReference>
<feature type="domain" description="Amino acid permease/ SLC12A" evidence="10">
    <location>
        <begin position="147"/>
        <end position="610"/>
    </location>
</feature>
<feature type="compositionally biased region" description="Basic and acidic residues" evidence="8">
    <location>
        <begin position="1"/>
        <end position="11"/>
    </location>
</feature>
<keyword evidence="2" id="KW-0813">Transport</keyword>
<feature type="compositionally biased region" description="Basic and acidic residues" evidence="8">
    <location>
        <begin position="87"/>
        <end position="97"/>
    </location>
</feature>
<evidence type="ECO:0000256" key="1">
    <source>
        <dbReference type="ARBA" id="ARBA00004651"/>
    </source>
</evidence>